<keyword evidence="9" id="KW-0496">Mitochondrion</keyword>
<keyword evidence="4 7" id="KW-1133">Transmembrane helix</keyword>
<feature type="transmembrane region" description="Helical" evidence="7">
    <location>
        <begin position="289"/>
        <end position="314"/>
    </location>
</feature>
<feature type="transmembrane region" description="Helical" evidence="7">
    <location>
        <begin position="436"/>
        <end position="457"/>
    </location>
</feature>
<dbReference type="GO" id="GO:0016020">
    <property type="term" value="C:membrane"/>
    <property type="evidence" value="ECO:0007669"/>
    <property type="project" value="UniProtKB-SubCell"/>
</dbReference>
<feature type="transmembrane region" description="Helical" evidence="7">
    <location>
        <begin position="335"/>
        <end position="360"/>
    </location>
</feature>
<keyword evidence="2 7" id="KW-0812">Transmembrane</keyword>
<name>A0A7G1GGB2_9CHLO</name>
<organism evidence="9">
    <name type="scientific">Volvocales sp. NrCl902</name>
    <dbReference type="NCBI Taxonomy" id="2682054"/>
    <lineage>
        <taxon>Eukaryota</taxon>
        <taxon>Viridiplantae</taxon>
        <taxon>Chlorophyta</taxon>
        <taxon>core chlorophytes</taxon>
        <taxon>Chlorophyceae</taxon>
        <taxon>CS clade</taxon>
        <taxon>Chlamydomonadales</taxon>
    </lineage>
</organism>
<keyword evidence="5" id="KW-0520">NAD</keyword>
<feature type="transmembrane region" description="Helical" evidence="7">
    <location>
        <begin position="236"/>
        <end position="253"/>
    </location>
</feature>
<evidence type="ECO:0000256" key="6">
    <source>
        <dbReference type="ARBA" id="ARBA00023136"/>
    </source>
</evidence>
<feature type="transmembrane region" description="Helical" evidence="7">
    <location>
        <begin position="101"/>
        <end position="124"/>
    </location>
</feature>
<proteinExistence type="predicted"/>
<evidence type="ECO:0000256" key="3">
    <source>
        <dbReference type="ARBA" id="ARBA00022967"/>
    </source>
</evidence>
<evidence type="ECO:0000256" key="1">
    <source>
        <dbReference type="ARBA" id="ARBA00004141"/>
    </source>
</evidence>
<gene>
    <name evidence="9" type="primary">nad2</name>
</gene>
<sequence>MFWSTLVEFDLCFGLILLILYGLFTLRNQHVSLNDVNFFCRCWPFLVVAGYLFDTTLPQVWLDNSLDVSFVSLNSFAFLDLFLAFLIFVIMFSFRSFESMLLLMLAFVGQLFMLHSCDLVSFYICLEAQNFCFLVLCGLQTNKESSGFSVEATLKFLLLSAFSTGVLLFWFSALYLRTGMTSLFFKGISPVSTDLLSSLSYQFESFQILCALMFKLGAAPLHLWVVDIYGGVKRQLLMFISTAPKLCLFGFWVNSWHGVWTDFTLALFVLFTLILGSIGAYGQPGLRSLFAYSTINEIGLMLMAIETAGFHSLFQHLGIYMITQILLWNLEDKRFFSLIAVSLAGLPPLAGFFGKAWIFWHAANTQLFFILIVALATTLISLVYYLRVIRLFWSNANNQTLRTVNFGNNNGYAISLASSNAGLISMPTNLQATRHMLIAFLVILLIVLPIFVIKPFVL</sequence>
<comment type="subcellular location">
    <subcellularLocation>
        <location evidence="1">Membrane</location>
        <topology evidence="1">Multi-pass membrane protein</topology>
    </subcellularLocation>
</comment>
<dbReference type="PANTHER" id="PTHR22773">
    <property type="entry name" value="NADH DEHYDROGENASE"/>
    <property type="match status" value="1"/>
</dbReference>
<evidence type="ECO:0000256" key="7">
    <source>
        <dbReference type="SAM" id="Phobius"/>
    </source>
</evidence>
<feature type="domain" description="NADH:quinone oxidoreductase/Mrp antiporter transmembrane" evidence="8">
    <location>
        <begin position="336"/>
        <end position="381"/>
    </location>
</feature>
<feature type="domain" description="NADH:quinone oxidoreductase/Mrp antiporter transmembrane" evidence="8">
    <location>
        <begin position="116"/>
        <end position="327"/>
    </location>
</feature>
<feature type="transmembrane region" description="Helical" evidence="7">
    <location>
        <begin position="6"/>
        <end position="24"/>
    </location>
</feature>
<reference evidence="9" key="1">
    <citation type="submission" date="2019-12" db="EMBL/GenBank/DDBJ databases">
        <title>A plastid genome of a nonphotosynthetic green alga.</title>
        <authorList>
            <person name="Kamikawa R."/>
        </authorList>
    </citation>
    <scope>NUCLEOTIDE SEQUENCE</scope>
    <source>
        <strain evidence="9">NrCl902</strain>
    </source>
</reference>
<dbReference type="InterPro" id="IPR001750">
    <property type="entry name" value="ND/Mrp_TM"/>
</dbReference>
<feature type="transmembrane region" description="Helical" evidence="7">
    <location>
        <begin position="366"/>
        <end position="386"/>
    </location>
</feature>
<keyword evidence="6 7" id="KW-0472">Membrane</keyword>
<evidence type="ECO:0000256" key="5">
    <source>
        <dbReference type="ARBA" id="ARBA00023027"/>
    </source>
</evidence>
<evidence type="ECO:0000313" key="9">
    <source>
        <dbReference type="EMBL" id="BBQ09637.1"/>
    </source>
</evidence>
<evidence type="ECO:0000259" key="8">
    <source>
        <dbReference type="Pfam" id="PF00361"/>
    </source>
</evidence>
<dbReference type="Pfam" id="PF00361">
    <property type="entry name" value="Proton_antipo_M"/>
    <property type="match status" value="2"/>
</dbReference>
<keyword evidence="3" id="KW-1278">Translocase</keyword>
<feature type="transmembrane region" description="Helical" evidence="7">
    <location>
        <begin position="156"/>
        <end position="176"/>
    </location>
</feature>
<evidence type="ECO:0000256" key="2">
    <source>
        <dbReference type="ARBA" id="ARBA00022692"/>
    </source>
</evidence>
<evidence type="ECO:0000256" key="4">
    <source>
        <dbReference type="ARBA" id="ARBA00022989"/>
    </source>
</evidence>
<dbReference type="EMBL" id="LC516061">
    <property type="protein sequence ID" value="BBQ09637.1"/>
    <property type="molecule type" value="Genomic_DNA"/>
</dbReference>
<feature type="transmembrane region" description="Helical" evidence="7">
    <location>
        <begin position="265"/>
        <end position="283"/>
    </location>
</feature>
<feature type="transmembrane region" description="Helical" evidence="7">
    <location>
        <begin position="73"/>
        <end position="94"/>
    </location>
</feature>
<geneLocation type="mitochondrion" evidence="9"/>
<accession>A0A7G1GGB2</accession>
<feature type="transmembrane region" description="Helical" evidence="7">
    <location>
        <begin position="36"/>
        <end position="53"/>
    </location>
</feature>
<protein>
    <submittedName>
        <fullName evidence="9">NADH dehydrogenase subunit 2</fullName>
    </submittedName>
</protein>
<dbReference type="AlphaFoldDB" id="A0A7G1GGB2"/>